<dbReference type="PRINTS" id="PR01713">
    <property type="entry name" value="NUCEPIMERASE"/>
</dbReference>
<dbReference type="Pfam" id="PF01370">
    <property type="entry name" value="Epimerase"/>
    <property type="match status" value="2"/>
</dbReference>
<dbReference type="Proteomes" id="UP000515708">
    <property type="component" value="Chromosome"/>
</dbReference>
<reference evidence="3 4" key="1">
    <citation type="journal article" date="2020" name="Front. Microbiol.">
        <title>Design of Bacterial Strain-Specific qPCR Assays Using NGS Data and Publicly Available Resources and Its Application to Track Biocontrol Strains.</title>
        <authorList>
            <person name="Hernandez I."/>
            <person name="Sant C."/>
            <person name="Martinez R."/>
            <person name="Fernandez C."/>
        </authorList>
    </citation>
    <scope>NUCLEOTIDE SEQUENCE [LARGE SCALE GENOMIC DNA]</scope>
    <source>
        <strain evidence="3 4">B24</strain>
    </source>
</reference>
<dbReference type="Gene3D" id="3.40.50.720">
    <property type="entry name" value="NAD(P)-binding Rossmann-like Domain"/>
    <property type="match status" value="1"/>
</dbReference>
<comment type="similarity">
    <text evidence="1">Belongs to the NAD(P)-dependent epimerase/dehydratase family.</text>
</comment>
<name>A0A7D8ADL0_9MICO</name>
<dbReference type="RefSeq" id="WP_182252723.1">
    <property type="nucleotide sequence ID" value="NZ_CP043732.1"/>
</dbReference>
<proteinExistence type="inferred from homology"/>
<evidence type="ECO:0000313" key="3">
    <source>
        <dbReference type="EMBL" id="QMU97724.1"/>
    </source>
</evidence>
<organism evidence="3 4">
    <name type="scientific">Microbacterium esteraromaticum</name>
    <dbReference type="NCBI Taxonomy" id="57043"/>
    <lineage>
        <taxon>Bacteria</taxon>
        <taxon>Bacillati</taxon>
        <taxon>Actinomycetota</taxon>
        <taxon>Actinomycetes</taxon>
        <taxon>Micrococcales</taxon>
        <taxon>Microbacteriaceae</taxon>
        <taxon>Microbacterium</taxon>
    </lineage>
</organism>
<dbReference type="InterPro" id="IPR001509">
    <property type="entry name" value="Epimerase_deHydtase"/>
</dbReference>
<dbReference type="EMBL" id="CP043732">
    <property type="protein sequence ID" value="QMU97724.1"/>
    <property type="molecule type" value="Genomic_DNA"/>
</dbReference>
<feature type="domain" description="NAD-dependent epimerase/dehydratase" evidence="2">
    <location>
        <begin position="173"/>
        <end position="286"/>
    </location>
</feature>
<evidence type="ECO:0000256" key="1">
    <source>
        <dbReference type="ARBA" id="ARBA00007637"/>
    </source>
</evidence>
<dbReference type="PANTHER" id="PTHR43000">
    <property type="entry name" value="DTDP-D-GLUCOSE 4,6-DEHYDRATASE-RELATED"/>
    <property type="match status" value="1"/>
</dbReference>
<dbReference type="SUPFAM" id="SSF51735">
    <property type="entry name" value="NAD(P)-binding Rossmann-fold domains"/>
    <property type="match status" value="1"/>
</dbReference>
<dbReference type="AlphaFoldDB" id="A0A7D8ADL0"/>
<dbReference type="InterPro" id="IPR036291">
    <property type="entry name" value="NAD(P)-bd_dom_sf"/>
</dbReference>
<feature type="domain" description="NAD-dependent epimerase/dehydratase" evidence="2">
    <location>
        <begin position="5"/>
        <end position="143"/>
    </location>
</feature>
<accession>A0A7D8ADL0</accession>
<evidence type="ECO:0000313" key="4">
    <source>
        <dbReference type="Proteomes" id="UP000515708"/>
    </source>
</evidence>
<protein>
    <submittedName>
        <fullName evidence="3">NAD-dependent epimerase/dehydratase family protein</fullName>
    </submittedName>
</protein>
<gene>
    <name evidence="3" type="ORF">FVO59_11255</name>
</gene>
<evidence type="ECO:0000259" key="2">
    <source>
        <dbReference type="Pfam" id="PF01370"/>
    </source>
</evidence>
<sequence length="378" mass="40958">MVEHVLITGGAGFIGSRLAARFVKDGHTVTVLDSLISQVHGDDPSTTSPLLRSLDGVAEVIEGTVTSKDDLRRALDGATIVVHLAAETGTGQSMYEIDRYVDANVGGTAKLLDILANEENAVRRVVIASSRSIYGEGAYRTEDGRTVYPSHRADADMAAGDFDVHVDGEGPLTLIPTDEQSKLHPSSVYGITKQMQESLVMTVMPTLGKEAVSVRYQNVYGPGQSLKNPYTGILSIFSTLIRQGKPINVFEDGLESRDFVYIDDIVEATFLASTVPAAAGEIFNVGAGTATTVLDVVEALQRAYGVEVPVTVSGQYRLGDIRHNIADTTKLREILDFTPKVSFDEGVEKFAEWVLTEPIEGDSYEQSLREMSERKLLK</sequence>